<comment type="catalytic activity">
    <reaction evidence="1">
        <text>Endohydrolysis of (1-&gt;4)-beta-D-glucosidic linkages in cellulose, lichenin and cereal beta-D-glucans.</text>
        <dbReference type="EC" id="3.2.1.4"/>
    </reaction>
</comment>
<dbReference type="InterPro" id="IPR001547">
    <property type="entry name" value="Glyco_hydro_5"/>
</dbReference>
<dbReference type="Gene3D" id="3.20.20.80">
    <property type="entry name" value="Glycosidases"/>
    <property type="match status" value="1"/>
</dbReference>
<organism evidence="10 11">
    <name type="scientific">Polyrhizophydium stewartii</name>
    <dbReference type="NCBI Taxonomy" id="2732419"/>
    <lineage>
        <taxon>Eukaryota</taxon>
        <taxon>Fungi</taxon>
        <taxon>Fungi incertae sedis</taxon>
        <taxon>Chytridiomycota</taxon>
        <taxon>Chytridiomycota incertae sedis</taxon>
        <taxon>Chytridiomycetes</taxon>
        <taxon>Rhizophydiales</taxon>
        <taxon>Rhizophydiales incertae sedis</taxon>
        <taxon>Polyrhizophydium</taxon>
    </lineage>
</organism>
<keyword evidence="7" id="KW-0472">Membrane</keyword>
<evidence type="ECO:0000256" key="6">
    <source>
        <dbReference type="SAM" id="MobiDB-lite"/>
    </source>
</evidence>
<dbReference type="SUPFAM" id="SSF51445">
    <property type="entry name" value="(Trans)glycosidases"/>
    <property type="match status" value="1"/>
</dbReference>
<feature type="signal peptide" evidence="8">
    <location>
        <begin position="1"/>
        <end position="18"/>
    </location>
</feature>
<feature type="domain" description="Glycoside hydrolase family 5" evidence="9">
    <location>
        <begin position="832"/>
        <end position="1105"/>
    </location>
</feature>
<dbReference type="EC" id="3.2.1.4" evidence="3"/>
<protein>
    <recommendedName>
        <fullName evidence="3">cellulase</fullName>
        <ecNumber evidence="3">3.2.1.4</ecNumber>
    </recommendedName>
</protein>
<feature type="compositionally biased region" description="Low complexity" evidence="6">
    <location>
        <begin position="673"/>
        <end position="705"/>
    </location>
</feature>
<evidence type="ECO:0000256" key="7">
    <source>
        <dbReference type="SAM" id="Phobius"/>
    </source>
</evidence>
<evidence type="ECO:0000313" key="10">
    <source>
        <dbReference type="EMBL" id="KAL2914206.1"/>
    </source>
</evidence>
<name>A0ABR4N3Z9_9FUNG</name>
<feature type="transmembrane region" description="Helical" evidence="7">
    <location>
        <begin position="1154"/>
        <end position="1176"/>
    </location>
</feature>
<sequence>MILFEAIAALVVVPIAAAAAYTAADCAATSEKYSLIPYISWGSTPENVKPLWDAAGCNQQMCQYWADKYAIQPYRSWGSMPESLKASWDHPSMKCNYHVKNYNTDTCTHLADEFGLVPYISWGSTPDYAKPLWDAAGCNQQMCQYWADKYAIQPYRSWGSMPESLKASWDHPSMKCNYHVKNYNTDTCTHLADEFGLVPYISWGSTPDYAKPLWDAAGCNQQMCQYWADKYAIQPYRSWGSMPESLKASWDHPSMQCNYRVKNYNTDTCTHLADEFGLVPYISWGSTPDYAKPLWDAAGCNQQMCQYWADKYAIQPYRSWGSMPESLKASWDHPSMKCNYHVKNYNTDTCTHLADEFGLVPYISWGSTPDYAKPLWDAAGCNQQMCQYWADKYAIQPYRSWGSMPESLKASWDHPSMQCNYHVKNYNTDTCTHLADEFGLVPYISWGSTPDYAKPLWDAAGCNQQMCQYWADKYAIQPYRSWGSMPESLKASWDHPSMKCNYHVKNYNTDTCTHLADEFGLVPYISRGSTPDYAKPLWDAAGCNQQMCQYWADKYAIQPYRSWGSMPESLKASWDHPSMQCNYHVKNYNTDTCTHLADEFGLVPYISWGSTPDYAKPLWDAAGCNQQMCQYWADKYAIQPYRSWGSMPESLKASWDHPSMQCNSRVVVRSTSVSSSSSPSSSSVSPPPSSSLSSSSSAVVGTPSVYPTAPKDSNKDVTKTDVHLDDCIRLSQAYEIVPWVTWGTASSGVKALWNLYACGVDFCDYWRKTFGYALAASLDAVPEIRIFRVSLASFENGDLCLEIAMASASVAQPRLAALATAAAVLLPLASSAGVQYTGVSQTGLESAAPQLPSAATIAHLTAMGANVFRFPVLWENFQSTPNGTLNSNYMAKLDAAIGYVTAASAASVSIIDLHNNGTWAGVALGSQAATADAGAFADLWGKIAARYAGYPTTVWFGLMNAPNLRLGTCAETTLWYTYVSKAVAAIRATGANNMILVPAALNSTAETWQSPCTNGDTMHAIVDSSFAYDVQQYFVADGTPTAGTCTKTVDVFTSITAWLKAKNQKAFLSSFAVNWDDVTCQSLLPQYLAYFDANSQQWLGWAYWAGGPNMPIGGFYYVESQSDSTDSSLLKLLASYFVNRTTTSSSGGTSSTTIIVVAVVVVGALLLGAVTVLIVVKARRERKPGLPRAEDEDASFKPVKKRANTDRKSMMEERELRDAVKQMMLSNNVPVKDKPETRPNNALTGKQRMRLDAASATETFQAKNVNLKDTDSSQFSHFVNFTSSRFQVESQAPNNDDSYLF</sequence>
<keyword evidence="4" id="KW-0378">Hydrolase</keyword>
<keyword evidence="7" id="KW-1133">Transmembrane helix</keyword>
<dbReference type="PANTHER" id="PTHR34142">
    <property type="entry name" value="ENDO-BETA-1,4-GLUCANASE A"/>
    <property type="match status" value="1"/>
</dbReference>
<dbReference type="Proteomes" id="UP001527925">
    <property type="component" value="Unassembled WGS sequence"/>
</dbReference>
<accession>A0ABR4N3Z9</accession>
<proteinExistence type="inferred from homology"/>
<dbReference type="InterPro" id="IPR017853">
    <property type="entry name" value="GH"/>
</dbReference>
<feature type="region of interest" description="Disordered" evidence="6">
    <location>
        <begin position="673"/>
        <end position="717"/>
    </location>
</feature>
<keyword evidence="8" id="KW-0732">Signal</keyword>
<evidence type="ECO:0000256" key="5">
    <source>
        <dbReference type="ARBA" id="ARBA00023295"/>
    </source>
</evidence>
<gene>
    <name evidence="10" type="ORF">HK105_206301</name>
</gene>
<evidence type="ECO:0000259" key="9">
    <source>
        <dbReference type="Pfam" id="PF00150"/>
    </source>
</evidence>
<feature type="region of interest" description="Disordered" evidence="6">
    <location>
        <begin position="1184"/>
        <end position="1211"/>
    </location>
</feature>
<evidence type="ECO:0000256" key="1">
    <source>
        <dbReference type="ARBA" id="ARBA00000966"/>
    </source>
</evidence>
<evidence type="ECO:0000256" key="8">
    <source>
        <dbReference type="SAM" id="SignalP"/>
    </source>
</evidence>
<reference evidence="10 11" key="1">
    <citation type="submission" date="2023-09" db="EMBL/GenBank/DDBJ databases">
        <title>Pangenome analysis of Batrachochytrium dendrobatidis and related Chytrids.</title>
        <authorList>
            <person name="Yacoub M.N."/>
            <person name="Stajich J.E."/>
            <person name="James T.Y."/>
        </authorList>
    </citation>
    <scope>NUCLEOTIDE SEQUENCE [LARGE SCALE GENOMIC DNA]</scope>
    <source>
        <strain evidence="10 11">JEL0888</strain>
    </source>
</reference>
<comment type="similarity">
    <text evidence="2">Belongs to the glycosyl hydrolase 5 (cellulase A) family.</text>
</comment>
<evidence type="ECO:0000313" key="11">
    <source>
        <dbReference type="Proteomes" id="UP001527925"/>
    </source>
</evidence>
<keyword evidence="11" id="KW-1185">Reference proteome</keyword>
<comment type="caution">
    <text evidence="10">The sequence shown here is derived from an EMBL/GenBank/DDBJ whole genome shotgun (WGS) entry which is preliminary data.</text>
</comment>
<keyword evidence="7" id="KW-0812">Transmembrane</keyword>
<evidence type="ECO:0000256" key="3">
    <source>
        <dbReference type="ARBA" id="ARBA00012601"/>
    </source>
</evidence>
<dbReference type="PANTHER" id="PTHR34142:SF1">
    <property type="entry name" value="GLYCOSIDE HYDROLASE FAMILY 5 DOMAIN-CONTAINING PROTEIN"/>
    <property type="match status" value="1"/>
</dbReference>
<dbReference type="Pfam" id="PF00150">
    <property type="entry name" value="Cellulase"/>
    <property type="match status" value="1"/>
</dbReference>
<dbReference type="EMBL" id="JADGIZ020000036">
    <property type="protein sequence ID" value="KAL2914206.1"/>
    <property type="molecule type" value="Genomic_DNA"/>
</dbReference>
<feature type="chain" id="PRO_5046067764" description="cellulase" evidence="8">
    <location>
        <begin position="19"/>
        <end position="1301"/>
    </location>
</feature>
<keyword evidence="5" id="KW-0326">Glycosidase</keyword>
<evidence type="ECO:0000256" key="2">
    <source>
        <dbReference type="ARBA" id="ARBA00005641"/>
    </source>
</evidence>
<evidence type="ECO:0000256" key="4">
    <source>
        <dbReference type="ARBA" id="ARBA00022801"/>
    </source>
</evidence>